<evidence type="ECO:0000313" key="10">
    <source>
        <dbReference type="EMBL" id="KAK7849973.1"/>
    </source>
</evidence>
<evidence type="ECO:0000256" key="7">
    <source>
        <dbReference type="ARBA" id="ARBA00023136"/>
    </source>
</evidence>
<dbReference type="Pfam" id="PF00560">
    <property type="entry name" value="LRR_1"/>
    <property type="match status" value="2"/>
</dbReference>
<keyword evidence="6" id="KW-1133">Transmembrane helix</keyword>
<proteinExistence type="predicted"/>
<keyword evidence="2" id="KW-0433">Leucine-rich repeat</keyword>
<dbReference type="Proteomes" id="UP000237347">
    <property type="component" value="Unassembled WGS sequence"/>
</dbReference>
<keyword evidence="11" id="KW-1185">Reference proteome</keyword>
<evidence type="ECO:0000256" key="2">
    <source>
        <dbReference type="ARBA" id="ARBA00022614"/>
    </source>
</evidence>
<dbReference type="InterPro" id="IPR032675">
    <property type="entry name" value="LRR_dom_sf"/>
</dbReference>
<keyword evidence="8" id="KW-0675">Receptor</keyword>
<evidence type="ECO:0000256" key="6">
    <source>
        <dbReference type="ARBA" id="ARBA00022989"/>
    </source>
</evidence>
<evidence type="ECO:0000256" key="1">
    <source>
        <dbReference type="ARBA" id="ARBA00004479"/>
    </source>
</evidence>
<dbReference type="Gene3D" id="3.80.10.10">
    <property type="entry name" value="Ribonuclease Inhibitor"/>
    <property type="match status" value="1"/>
</dbReference>
<evidence type="ECO:0000256" key="8">
    <source>
        <dbReference type="ARBA" id="ARBA00023170"/>
    </source>
</evidence>
<name>A0AAW0LHP4_QUESU</name>
<evidence type="ECO:0000256" key="5">
    <source>
        <dbReference type="ARBA" id="ARBA00022737"/>
    </source>
</evidence>
<dbReference type="GO" id="GO:0016301">
    <property type="term" value="F:kinase activity"/>
    <property type="evidence" value="ECO:0007669"/>
    <property type="project" value="UniProtKB-KW"/>
</dbReference>
<reference evidence="10 11" key="1">
    <citation type="journal article" date="2018" name="Sci. Data">
        <title>The draft genome sequence of cork oak.</title>
        <authorList>
            <person name="Ramos A.M."/>
            <person name="Usie A."/>
            <person name="Barbosa P."/>
            <person name="Barros P.M."/>
            <person name="Capote T."/>
            <person name="Chaves I."/>
            <person name="Simoes F."/>
            <person name="Abreu I."/>
            <person name="Carrasquinho I."/>
            <person name="Faro C."/>
            <person name="Guimaraes J.B."/>
            <person name="Mendonca D."/>
            <person name="Nobrega F."/>
            <person name="Rodrigues L."/>
            <person name="Saibo N.J.M."/>
            <person name="Varela M.C."/>
            <person name="Egas C."/>
            <person name="Matos J."/>
            <person name="Miguel C.M."/>
            <person name="Oliveira M.M."/>
            <person name="Ricardo C.P."/>
            <person name="Goncalves S."/>
        </authorList>
    </citation>
    <scope>NUCLEOTIDE SEQUENCE [LARGE SCALE GENOMIC DNA]</scope>
    <source>
        <strain evidence="11">cv. HL8</strain>
    </source>
</reference>
<keyword evidence="4" id="KW-0732">Signal</keyword>
<dbReference type="EMBL" id="PKMF04000106">
    <property type="protein sequence ID" value="KAK7849973.1"/>
    <property type="molecule type" value="Genomic_DNA"/>
</dbReference>
<dbReference type="PANTHER" id="PTHR48063:SF98">
    <property type="entry name" value="LRR RECEPTOR-LIKE SERINE_THREONINE-PROTEIN KINASE FLS2"/>
    <property type="match status" value="1"/>
</dbReference>
<evidence type="ECO:0000256" key="9">
    <source>
        <dbReference type="ARBA" id="ARBA00023180"/>
    </source>
</evidence>
<accession>A0AAW0LHP4</accession>
<comment type="subcellular location">
    <subcellularLocation>
        <location evidence="1">Membrane</location>
        <topology evidence="1">Single-pass type I membrane protein</topology>
    </subcellularLocation>
</comment>
<dbReference type="GO" id="GO:0016020">
    <property type="term" value="C:membrane"/>
    <property type="evidence" value="ECO:0007669"/>
    <property type="project" value="UniProtKB-SubCell"/>
</dbReference>
<keyword evidence="5" id="KW-0677">Repeat</keyword>
<protein>
    <submittedName>
        <fullName evidence="10">Leucine-rich repeat receptor-like protein kinase</fullName>
    </submittedName>
</protein>
<keyword evidence="9" id="KW-0325">Glycoprotein</keyword>
<dbReference type="InterPro" id="IPR001611">
    <property type="entry name" value="Leu-rich_rpt"/>
</dbReference>
<comment type="caution">
    <text evidence="10">The sequence shown here is derived from an EMBL/GenBank/DDBJ whole genome shotgun (WGS) entry which is preliminary data.</text>
</comment>
<dbReference type="PANTHER" id="PTHR48063">
    <property type="entry name" value="LRR RECEPTOR-LIKE KINASE"/>
    <property type="match status" value="1"/>
</dbReference>
<keyword evidence="7" id="KW-0472">Membrane</keyword>
<evidence type="ECO:0000256" key="4">
    <source>
        <dbReference type="ARBA" id="ARBA00022729"/>
    </source>
</evidence>
<dbReference type="FunFam" id="3.80.10.10:FF:000041">
    <property type="entry name" value="LRR receptor-like serine/threonine-protein kinase ERECTA"/>
    <property type="match status" value="1"/>
</dbReference>
<dbReference type="SUPFAM" id="SSF52058">
    <property type="entry name" value="L domain-like"/>
    <property type="match status" value="1"/>
</dbReference>
<evidence type="ECO:0000256" key="3">
    <source>
        <dbReference type="ARBA" id="ARBA00022692"/>
    </source>
</evidence>
<organism evidence="10 11">
    <name type="scientific">Quercus suber</name>
    <name type="common">Cork oak</name>
    <dbReference type="NCBI Taxonomy" id="58331"/>
    <lineage>
        <taxon>Eukaryota</taxon>
        <taxon>Viridiplantae</taxon>
        <taxon>Streptophyta</taxon>
        <taxon>Embryophyta</taxon>
        <taxon>Tracheophyta</taxon>
        <taxon>Spermatophyta</taxon>
        <taxon>Magnoliopsida</taxon>
        <taxon>eudicotyledons</taxon>
        <taxon>Gunneridae</taxon>
        <taxon>Pentapetalae</taxon>
        <taxon>rosids</taxon>
        <taxon>fabids</taxon>
        <taxon>Fagales</taxon>
        <taxon>Fagaceae</taxon>
        <taxon>Quercus</taxon>
    </lineage>
</organism>
<sequence>MSKFPSLSELYLYNCQLDSLNPYLGFVNFTTSLLRLILFDSSLKGDIPPNIFNLEKLKYLDLRINSLNGPIPSSVGNLSRIRTLFLDQNELNGTIPKSLGFSLSTVDERHFRKLLKLKDLYMSEAPLFFNIVVHEKNPEGMHFRHAIAHQK</sequence>
<feature type="non-terminal residue" evidence="10">
    <location>
        <position position="151"/>
    </location>
</feature>
<gene>
    <name evidence="10" type="ORF">CFP56_001795</name>
</gene>
<evidence type="ECO:0000313" key="11">
    <source>
        <dbReference type="Proteomes" id="UP000237347"/>
    </source>
</evidence>
<dbReference type="AlphaFoldDB" id="A0AAW0LHP4"/>
<dbReference type="InterPro" id="IPR046956">
    <property type="entry name" value="RLP23-like"/>
</dbReference>
<keyword evidence="3" id="KW-0812">Transmembrane</keyword>